<organism evidence="4">
    <name type="scientific">mine drainage metagenome</name>
    <dbReference type="NCBI Taxonomy" id="410659"/>
    <lineage>
        <taxon>unclassified sequences</taxon>
        <taxon>metagenomes</taxon>
        <taxon>ecological metagenomes</taxon>
    </lineage>
</organism>
<dbReference type="AlphaFoldDB" id="A0A1J5QEC6"/>
<proteinExistence type="predicted"/>
<dbReference type="SUPFAM" id="SSF53927">
    <property type="entry name" value="Cytidine deaminase-like"/>
    <property type="match status" value="1"/>
</dbReference>
<dbReference type="PROSITE" id="PS51747">
    <property type="entry name" value="CYT_DCMP_DEAMINASES_2"/>
    <property type="match status" value="1"/>
</dbReference>
<dbReference type="InterPro" id="IPR002125">
    <property type="entry name" value="CMP_dCMP_dom"/>
</dbReference>
<keyword evidence="1" id="KW-0479">Metal-binding</keyword>
<protein>
    <submittedName>
        <fullName evidence="4">tRNA-specific adenosine deaminase</fullName>
        <ecNumber evidence="4">3.5.4.33</ecNumber>
    </submittedName>
</protein>
<dbReference type="PANTHER" id="PTHR11079">
    <property type="entry name" value="CYTOSINE DEAMINASE FAMILY MEMBER"/>
    <property type="match status" value="1"/>
</dbReference>
<accession>A0A1J5QEC6</accession>
<dbReference type="GO" id="GO:0052717">
    <property type="term" value="F:tRNA-specific adenosine-34 deaminase activity"/>
    <property type="evidence" value="ECO:0007669"/>
    <property type="project" value="UniProtKB-EC"/>
</dbReference>
<dbReference type="EC" id="3.5.4.33" evidence="4"/>
<sequence>MNGITIEQHDRKMMARAIALSKQSGAAGEYPYGVLICRAGKVVAESINRVKHDSDVTRHAEVVAISAAQKALGCTSLDDCVIYGSAEPCVLCSYAIRESRIGRVVYGLHSPHMGGLSKWNVLRDEGLSHNMPEVFAPPPIVVAGFMADEAESALLECNPLVGMAMKRRGLFVTEAPGTLASREPSLPRNGQSELLWAPLRRNFFDRFGRR</sequence>
<dbReference type="InterPro" id="IPR016193">
    <property type="entry name" value="Cytidine_deaminase-like"/>
</dbReference>
<keyword evidence="2" id="KW-0862">Zinc</keyword>
<gene>
    <name evidence="4" type="primary">tadA_15</name>
    <name evidence="4" type="ORF">GALL_399340</name>
</gene>
<comment type="caution">
    <text evidence="4">The sequence shown here is derived from an EMBL/GenBank/DDBJ whole genome shotgun (WGS) entry which is preliminary data.</text>
</comment>
<reference evidence="4" key="1">
    <citation type="submission" date="2016-10" db="EMBL/GenBank/DDBJ databases">
        <title>Sequence of Gallionella enrichment culture.</title>
        <authorList>
            <person name="Poehlein A."/>
            <person name="Muehling M."/>
            <person name="Daniel R."/>
        </authorList>
    </citation>
    <scope>NUCLEOTIDE SEQUENCE</scope>
</reference>
<dbReference type="InterPro" id="IPR016192">
    <property type="entry name" value="APOBEC/CMP_deaminase_Zn-bd"/>
</dbReference>
<dbReference type="CDD" id="cd01285">
    <property type="entry name" value="nucleoside_deaminase"/>
    <property type="match status" value="1"/>
</dbReference>
<dbReference type="Pfam" id="PF00383">
    <property type="entry name" value="dCMP_cyt_deam_1"/>
    <property type="match status" value="1"/>
</dbReference>
<evidence type="ECO:0000259" key="3">
    <source>
        <dbReference type="PROSITE" id="PS51747"/>
    </source>
</evidence>
<dbReference type="PROSITE" id="PS00903">
    <property type="entry name" value="CYT_DCMP_DEAMINASES_1"/>
    <property type="match status" value="1"/>
</dbReference>
<feature type="domain" description="CMP/dCMP-type deaminase" evidence="3">
    <location>
        <begin position="8"/>
        <end position="119"/>
    </location>
</feature>
<evidence type="ECO:0000313" key="4">
    <source>
        <dbReference type="EMBL" id="OIQ78359.1"/>
    </source>
</evidence>
<evidence type="ECO:0000256" key="1">
    <source>
        <dbReference type="ARBA" id="ARBA00022723"/>
    </source>
</evidence>
<dbReference type="GO" id="GO:0008270">
    <property type="term" value="F:zinc ion binding"/>
    <property type="evidence" value="ECO:0007669"/>
    <property type="project" value="InterPro"/>
</dbReference>
<dbReference type="EMBL" id="MLJW01001415">
    <property type="protein sequence ID" value="OIQ78359.1"/>
    <property type="molecule type" value="Genomic_DNA"/>
</dbReference>
<keyword evidence="4" id="KW-0378">Hydrolase</keyword>
<evidence type="ECO:0000256" key="2">
    <source>
        <dbReference type="ARBA" id="ARBA00022833"/>
    </source>
</evidence>
<dbReference type="PANTHER" id="PTHR11079:SF162">
    <property type="entry name" value="RIBOFLAVIN BIOSYNTHESIS PROTEIN PYRD, CHLOROPLASTIC"/>
    <property type="match status" value="1"/>
</dbReference>
<dbReference type="Gene3D" id="3.40.140.10">
    <property type="entry name" value="Cytidine Deaminase, domain 2"/>
    <property type="match status" value="1"/>
</dbReference>
<name>A0A1J5QEC6_9ZZZZ</name>